<protein>
    <submittedName>
        <fullName evidence="1">Uncharacterized protein</fullName>
    </submittedName>
</protein>
<reference evidence="1" key="1">
    <citation type="journal article" date="2015" name="Nature">
        <title>Complex archaea that bridge the gap between prokaryotes and eukaryotes.</title>
        <authorList>
            <person name="Spang A."/>
            <person name="Saw J.H."/>
            <person name="Jorgensen S.L."/>
            <person name="Zaremba-Niedzwiedzka K."/>
            <person name="Martijn J."/>
            <person name="Lind A.E."/>
            <person name="van Eijk R."/>
            <person name="Schleper C."/>
            <person name="Guy L."/>
            <person name="Ettema T.J."/>
        </authorList>
    </citation>
    <scope>NUCLEOTIDE SEQUENCE</scope>
</reference>
<dbReference type="EMBL" id="LAZR01038530">
    <property type="protein sequence ID" value="KKL19318.1"/>
    <property type="molecule type" value="Genomic_DNA"/>
</dbReference>
<comment type="caution">
    <text evidence="1">The sequence shown here is derived from an EMBL/GenBank/DDBJ whole genome shotgun (WGS) entry which is preliminary data.</text>
</comment>
<organism evidence="1">
    <name type="scientific">marine sediment metagenome</name>
    <dbReference type="NCBI Taxonomy" id="412755"/>
    <lineage>
        <taxon>unclassified sequences</taxon>
        <taxon>metagenomes</taxon>
        <taxon>ecological metagenomes</taxon>
    </lineage>
</organism>
<proteinExistence type="predicted"/>
<dbReference type="AlphaFoldDB" id="A0A0F9E5L4"/>
<name>A0A0F9E5L4_9ZZZZ</name>
<gene>
    <name evidence="1" type="ORF">LCGC14_2466650</name>
</gene>
<sequence length="60" mass="7387">MAKNWRQGVYEVRNPNKYVGDLKKVIFRSSWELYMNQFLDNNPNILRWSSEEFYIPYIKP</sequence>
<accession>A0A0F9E5L4</accession>
<evidence type="ECO:0000313" key="1">
    <source>
        <dbReference type="EMBL" id="KKL19318.1"/>
    </source>
</evidence>
<feature type="non-terminal residue" evidence="1">
    <location>
        <position position="60"/>
    </location>
</feature>